<dbReference type="AlphaFoldDB" id="A0AAU9V161"/>
<sequence>MVYQAEFLAICKAACIAAEHSNSTRSVEIYSESLSALETITNSSAFHPLAIEARGYLRKALNQKKMYKIVLDQSPCRASRVTIVPTIWPDKLQRNPKGDSTTRAARFHSSSGAFEYVRLSNGISSTESVKRLASLRWLTGHGDFLEYLHRFKCKESPSCACDQACLESVLNLLLNCPLHLNKRIECEIRLGLAMDSDNLNTIISSDQRFIFLEYCIKICRMVIKRNSK</sequence>
<protein>
    <recommendedName>
        <fullName evidence="3">RNase H type-1 domain-containing protein</fullName>
    </recommendedName>
</protein>
<dbReference type="EMBL" id="CAKOGL010000028">
    <property type="protein sequence ID" value="CAH2105497.1"/>
    <property type="molecule type" value="Genomic_DNA"/>
</dbReference>
<gene>
    <name evidence="1" type="ORF">EEDITHA_LOCUS19748</name>
</gene>
<accession>A0AAU9V161</accession>
<dbReference type="Proteomes" id="UP001153954">
    <property type="component" value="Unassembled WGS sequence"/>
</dbReference>
<name>A0AAU9V161_EUPED</name>
<proteinExistence type="predicted"/>
<evidence type="ECO:0008006" key="3">
    <source>
        <dbReference type="Google" id="ProtNLM"/>
    </source>
</evidence>
<comment type="caution">
    <text evidence="1">The sequence shown here is derived from an EMBL/GenBank/DDBJ whole genome shotgun (WGS) entry which is preliminary data.</text>
</comment>
<keyword evidence="2" id="KW-1185">Reference proteome</keyword>
<organism evidence="1 2">
    <name type="scientific">Euphydryas editha</name>
    <name type="common">Edith's checkerspot</name>
    <dbReference type="NCBI Taxonomy" id="104508"/>
    <lineage>
        <taxon>Eukaryota</taxon>
        <taxon>Metazoa</taxon>
        <taxon>Ecdysozoa</taxon>
        <taxon>Arthropoda</taxon>
        <taxon>Hexapoda</taxon>
        <taxon>Insecta</taxon>
        <taxon>Pterygota</taxon>
        <taxon>Neoptera</taxon>
        <taxon>Endopterygota</taxon>
        <taxon>Lepidoptera</taxon>
        <taxon>Glossata</taxon>
        <taxon>Ditrysia</taxon>
        <taxon>Papilionoidea</taxon>
        <taxon>Nymphalidae</taxon>
        <taxon>Nymphalinae</taxon>
        <taxon>Euphydryas</taxon>
    </lineage>
</organism>
<evidence type="ECO:0000313" key="2">
    <source>
        <dbReference type="Proteomes" id="UP001153954"/>
    </source>
</evidence>
<evidence type="ECO:0000313" key="1">
    <source>
        <dbReference type="EMBL" id="CAH2105497.1"/>
    </source>
</evidence>
<reference evidence="1" key="1">
    <citation type="submission" date="2022-03" db="EMBL/GenBank/DDBJ databases">
        <authorList>
            <person name="Tunstrom K."/>
        </authorList>
    </citation>
    <scope>NUCLEOTIDE SEQUENCE</scope>
</reference>